<reference evidence="2 3" key="1">
    <citation type="submission" date="2018-06" db="EMBL/GenBank/DDBJ databases">
        <title>Halonotius sp. F13-13 a new haloarchaeeon isolated from a solar saltern from Isla Cristina, Huelva, Spain.</title>
        <authorList>
            <person name="Duran-Viseras A."/>
            <person name="Sanchez-Porro C."/>
            <person name="Ventosa A."/>
        </authorList>
    </citation>
    <scope>NUCLEOTIDE SEQUENCE [LARGE SCALE GENOMIC DNA]</scope>
    <source>
        <strain evidence="2 3">CECT 7525</strain>
    </source>
</reference>
<evidence type="ECO:0000313" key="3">
    <source>
        <dbReference type="Proteomes" id="UP000281564"/>
    </source>
</evidence>
<dbReference type="EMBL" id="QMDW01000041">
    <property type="protein sequence ID" value="RJX47578.1"/>
    <property type="molecule type" value="Genomic_DNA"/>
</dbReference>
<accession>A0A3A6Q3X5</accession>
<keyword evidence="3" id="KW-1185">Reference proteome</keyword>
<organism evidence="2 3">
    <name type="scientific">Halonotius pteroides</name>
    <dbReference type="NCBI Taxonomy" id="268735"/>
    <lineage>
        <taxon>Archaea</taxon>
        <taxon>Methanobacteriati</taxon>
        <taxon>Methanobacteriota</taxon>
        <taxon>Stenosarchaea group</taxon>
        <taxon>Halobacteria</taxon>
        <taxon>Halobacteriales</taxon>
        <taxon>Haloferacaceae</taxon>
        <taxon>Halonotius</taxon>
    </lineage>
</organism>
<gene>
    <name evidence="2" type="ORF">DP106_14595</name>
</gene>
<evidence type="ECO:0000256" key="1">
    <source>
        <dbReference type="SAM" id="MobiDB-lite"/>
    </source>
</evidence>
<feature type="region of interest" description="Disordered" evidence="1">
    <location>
        <begin position="1"/>
        <end position="22"/>
    </location>
</feature>
<dbReference type="Proteomes" id="UP000281564">
    <property type="component" value="Unassembled WGS sequence"/>
</dbReference>
<protein>
    <submittedName>
        <fullName evidence="2">Uncharacterized protein</fullName>
    </submittedName>
</protein>
<dbReference type="AlphaFoldDB" id="A0A3A6Q3X5"/>
<sequence length="160" mass="17919">MAGRAIMKPAVETGNHPDGEPTLDDGVLVDSNNLHWLITDAEDLSDPVQISEIDNQPGRVRYHHPDDPDVEGIGWTEYQYDQFRDARLCYGLRQTVGDYTVHASSAIPQPVAIAGKQAVSSYYRAEYMRSRDSVASTMGITPQTVSNHWTRMRWSPGDQE</sequence>
<comment type="caution">
    <text evidence="2">The sequence shown here is derived from an EMBL/GenBank/DDBJ whole genome shotgun (WGS) entry which is preliminary data.</text>
</comment>
<evidence type="ECO:0000313" key="2">
    <source>
        <dbReference type="EMBL" id="RJX47578.1"/>
    </source>
</evidence>
<name>A0A3A6Q3X5_9EURY</name>
<proteinExistence type="predicted"/>